<dbReference type="OrthoDB" id="3529411at2"/>
<gene>
    <name evidence="2" type="ORF">SAMN05421874_10532</name>
</gene>
<keyword evidence="1" id="KW-0732">Signal</keyword>
<dbReference type="EMBL" id="FNFB01000005">
    <property type="protein sequence ID" value="SDK07116.1"/>
    <property type="molecule type" value="Genomic_DNA"/>
</dbReference>
<feature type="chain" id="PRO_5011672847" description="Secreted protein" evidence="1">
    <location>
        <begin position="26"/>
        <end position="177"/>
    </location>
</feature>
<dbReference type="Proteomes" id="UP000198683">
    <property type="component" value="Unassembled WGS sequence"/>
</dbReference>
<evidence type="ECO:0000313" key="2">
    <source>
        <dbReference type="EMBL" id="SDK07116.1"/>
    </source>
</evidence>
<reference evidence="2 3" key="1">
    <citation type="submission" date="2016-10" db="EMBL/GenBank/DDBJ databases">
        <authorList>
            <person name="de Groot N.N."/>
        </authorList>
    </citation>
    <scope>NUCLEOTIDE SEQUENCE [LARGE SCALE GENOMIC DNA]</scope>
    <source>
        <strain evidence="2 3">CGMCC 4.5681</strain>
    </source>
</reference>
<evidence type="ECO:0000313" key="3">
    <source>
        <dbReference type="Proteomes" id="UP000198683"/>
    </source>
</evidence>
<proteinExistence type="predicted"/>
<accession>A0A1G8YWG3</accession>
<dbReference type="AlphaFoldDB" id="A0A1G8YWG3"/>
<sequence length="177" mass="18341">MSALARALPAFLALPLLAAPSPARADTEVSCRASGNAHFLPGVQSAPQAQHVTYTGVLQECVDHSALGITGVRFSAVFTDLRLGCADRDFPGAGTGTVTLQWRLGRAKPTSTAEVTMGQAVLNRVTLSGVVRDGAFPGRQFTGEFDTNLLGAPGRCESGALFGPVHSAPFQGDFTLG</sequence>
<evidence type="ECO:0008006" key="4">
    <source>
        <dbReference type="Google" id="ProtNLM"/>
    </source>
</evidence>
<dbReference type="RefSeq" id="WP_090762369.1">
    <property type="nucleotide sequence ID" value="NZ_FNFB01000005.1"/>
</dbReference>
<name>A0A1G8YWG3_9ACTN</name>
<feature type="signal peptide" evidence="1">
    <location>
        <begin position="1"/>
        <end position="25"/>
    </location>
</feature>
<evidence type="ECO:0000256" key="1">
    <source>
        <dbReference type="SAM" id="SignalP"/>
    </source>
</evidence>
<organism evidence="2 3">
    <name type="scientific">Nonomuraea maritima</name>
    <dbReference type="NCBI Taxonomy" id="683260"/>
    <lineage>
        <taxon>Bacteria</taxon>
        <taxon>Bacillati</taxon>
        <taxon>Actinomycetota</taxon>
        <taxon>Actinomycetes</taxon>
        <taxon>Streptosporangiales</taxon>
        <taxon>Streptosporangiaceae</taxon>
        <taxon>Nonomuraea</taxon>
    </lineage>
</organism>
<protein>
    <recommendedName>
        <fullName evidence="4">Secreted protein</fullName>
    </recommendedName>
</protein>
<keyword evidence="3" id="KW-1185">Reference proteome</keyword>